<dbReference type="OMA" id="REWINAK"/>
<dbReference type="Ensembl" id="ENSGMOT00000026851.1">
    <property type="protein sequence ID" value="ENSGMOP00000054923.1"/>
    <property type="gene ID" value="ENSGMOG00000028027.1"/>
</dbReference>
<dbReference type="AlphaFoldDB" id="A0A8C5BYT6"/>
<dbReference type="InterPro" id="IPR036691">
    <property type="entry name" value="Endo/exonu/phosph_ase_sf"/>
</dbReference>
<evidence type="ECO:0000313" key="4">
    <source>
        <dbReference type="Proteomes" id="UP000694546"/>
    </source>
</evidence>
<proteinExistence type="predicted"/>
<sequence length="420" mass="48240">MILMGDMNAKIGGNNNGYELIMGKEGPGTMNENGERFAEACADNNLVIGGSVFQHKNLHKITWVSADHITENQIDHICISQKFRHSLLDVRARRAADAGSDHHLLTAKIQLKLKAMKHREGRVKFNIQQFQSIGTTELYKIALHNRYQALEIEIETPREVDEIWKGLKNMWKDTCEEVVGRRKTDNKPWLSTDTTRKVSERRGKKEALNRSKTRATKMAAQRDYAAANKEVKKSLRRDKKKYIEDLAQQAEEAAGKNNLKDLYLTTKKLTGRFRHTQAHIKNAQGALLTTKEDQVKRWTEHFRALLNGQAPHLTAEIPPSPNLVKINCNHPTKPEIKKDIERRESRGTRRYSSRSLESRHRNLYQHALPPTENHLGGRKSQRKETSGTARTTAELCSYQLQGRCSTGSYWRGFRRGWMRN</sequence>
<reference evidence="3" key="1">
    <citation type="submission" date="2025-08" db="UniProtKB">
        <authorList>
            <consortium name="Ensembl"/>
        </authorList>
    </citation>
    <scope>IDENTIFICATION</scope>
</reference>
<evidence type="ECO:0008006" key="5">
    <source>
        <dbReference type="Google" id="ProtNLM"/>
    </source>
</evidence>
<keyword evidence="1" id="KW-0175">Coiled coil</keyword>
<reference evidence="3" key="2">
    <citation type="submission" date="2025-09" db="UniProtKB">
        <authorList>
            <consortium name="Ensembl"/>
        </authorList>
    </citation>
    <scope>IDENTIFICATION</scope>
</reference>
<feature type="region of interest" description="Disordered" evidence="2">
    <location>
        <begin position="187"/>
        <end position="213"/>
    </location>
</feature>
<accession>A0A8C5BYT6</accession>
<dbReference type="SUPFAM" id="SSF56219">
    <property type="entry name" value="DNase I-like"/>
    <property type="match status" value="1"/>
</dbReference>
<evidence type="ECO:0000256" key="2">
    <source>
        <dbReference type="SAM" id="MobiDB-lite"/>
    </source>
</evidence>
<dbReference type="Gene3D" id="3.60.10.10">
    <property type="entry name" value="Endonuclease/exonuclease/phosphatase"/>
    <property type="match status" value="1"/>
</dbReference>
<dbReference type="Proteomes" id="UP000694546">
    <property type="component" value="Chromosome 2"/>
</dbReference>
<feature type="coiled-coil region" evidence="1">
    <location>
        <begin position="217"/>
        <end position="252"/>
    </location>
</feature>
<keyword evidence="4" id="KW-1185">Reference proteome</keyword>
<evidence type="ECO:0000313" key="3">
    <source>
        <dbReference type="Ensembl" id="ENSGMOP00000054923.1"/>
    </source>
</evidence>
<dbReference type="GeneTree" id="ENSGT00940000163895"/>
<organism evidence="3 4">
    <name type="scientific">Gadus morhua</name>
    <name type="common">Atlantic cod</name>
    <dbReference type="NCBI Taxonomy" id="8049"/>
    <lineage>
        <taxon>Eukaryota</taxon>
        <taxon>Metazoa</taxon>
        <taxon>Chordata</taxon>
        <taxon>Craniata</taxon>
        <taxon>Vertebrata</taxon>
        <taxon>Euteleostomi</taxon>
        <taxon>Actinopterygii</taxon>
        <taxon>Neopterygii</taxon>
        <taxon>Teleostei</taxon>
        <taxon>Neoteleostei</taxon>
        <taxon>Acanthomorphata</taxon>
        <taxon>Zeiogadaria</taxon>
        <taxon>Gadariae</taxon>
        <taxon>Gadiformes</taxon>
        <taxon>Gadoidei</taxon>
        <taxon>Gadidae</taxon>
        <taxon>Gadus</taxon>
    </lineage>
</organism>
<feature type="compositionally biased region" description="Basic and acidic residues" evidence="2">
    <location>
        <begin position="194"/>
        <end position="209"/>
    </location>
</feature>
<feature type="region of interest" description="Disordered" evidence="2">
    <location>
        <begin position="368"/>
        <end position="390"/>
    </location>
</feature>
<evidence type="ECO:0000256" key="1">
    <source>
        <dbReference type="SAM" id="Coils"/>
    </source>
</evidence>
<protein>
    <recommendedName>
        <fullName evidence="5">Endonuclease/exonuclease/phosphatase domain-containing protein</fullName>
    </recommendedName>
</protein>
<name>A0A8C5BYT6_GADMO</name>